<dbReference type="Gene3D" id="3.40.190.10">
    <property type="entry name" value="Periplasmic binding protein-like II"/>
    <property type="match status" value="1"/>
</dbReference>
<feature type="transmembrane region" description="Helical" evidence="9">
    <location>
        <begin position="326"/>
        <end position="350"/>
    </location>
</feature>
<feature type="transmembrane region" description="Helical" evidence="9">
    <location>
        <begin position="673"/>
        <end position="696"/>
    </location>
</feature>
<dbReference type="EMBL" id="CASHTH010003475">
    <property type="protein sequence ID" value="CAI8045446.1"/>
    <property type="molecule type" value="Genomic_DNA"/>
</dbReference>
<dbReference type="Proteomes" id="UP001174909">
    <property type="component" value="Unassembled WGS sequence"/>
</dbReference>
<dbReference type="InterPro" id="IPR017871">
    <property type="entry name" value="ABC_transporter-like_CS"/>
</dbReference>
<evidence type="ECO:0000256" key="7">
    <source>
        <dbReference type="ARBA" id="ARBA00022989"/>
    </source>
</evidence>
<keyword evidence="6 11" id="KW-0067">ATP-binding</keyword>
<gene>
    <name evidence="11" type="ORF">GBAR_LOCUS25139</name>
</gene>
<evidence type="ECO:0000256" key="1">
    <source>
        <dbReference type="ARBA" id="ARBA00004141"/>
    </source>
</evidence>
<keyword evidence="8 9" id="KW-0472">Membrane</keyword>
<keyword evidence="4 9" id="KW-0812">Transmembrane</keyword>
<dbReference type="PANTHER" id="PTHR42711">
    <property type="entry name" value="ABC TRANSPORTER ATP-BINDING PROTEIN"/>
    <property type="match status" value="1"/>
</dbReference>
<dbReference type="Gene3D" id="3.40.50.300">
    <property type="entry name" value="P-loop containing nucleotide triphosphate hydrolases"/>
    <property type="match status" value="1"/>
</dbReference>
<comment type="subcellular location">
    <subcellularLocation>
        <location evidence="1">Membrane</location>
        <topology evidence="1">Multi-pass membrane protein</topology>
    </subcellularLocation>
</comment>
<dbReference type="InterPro" id="IPR003593">
    <property type="entry name" value="AAA+_ATPase"/>
</dbReference>
<dbReference type="PROSITE" id="PS00211">
    <property type="entry name" value="ABC_TRANSPORTER_1"/>
    <property type="match status" value="1"/>
</dbReference>
<sequence length="746" mass="84719">MNLLQLENVHKKFGDFTAVSDISFSIEKGSIYGLLGPNGAGKTTTLRMIMDMIAPDAGSITFSGNRHIRDFLDQIGYLPEERGLYRKMKVRDVILFIAELKGLYKQQALGEIERWLEKMQLSEWANKRVDELSKGMAQKIQFITTVIHKPELIILDEPFSGLDPINMTLLKDMMLELRDSGSTIIFSTHVMEQVEKLCDRICLIHHGEVLLEGELRAVKRAFGKNSVEIEYVGSLESIRNSAWIQGFNDFGQYAEVKLRTPEDYRSLLRELVEKGVDVTRFELVEPTLHEIFVQSVEAHGGSCKMPNKIVTVIKREYTTRVRTKGFVASVFLMPMLMCTVILLPSFMAMIEQKTVSVRRIVVIDETSDIFPELKARIVQHPIFEYKGKLRYQLIHQISDATGDVKSELNQQVSTREIYAYLDIPKNVFEDGRVYYHAKTTTNFELQNVLSGILTDVVRNKRFDESNYSPPEIKRLMRPVTLDTFAVIGDSDTGEIQVERKTEAQFQRGIAFLLIFLLYLFILMYANSVMQNVLEEKTTGIVEVIVSSIKPYHLLFGKLIGVCAACLTIFAIWVIFGAMLINNFNLLLDAFGIDAQQSLLIAIALIKASSTNVLIYFLIYFICGFVLYSALYAAVGAICSSNEDAQQFGVLLAIVPSVPVVLMVQLFKMPDAPFAIVLSHIPFFSPILMFMRINVLMPPLWEILLNILLMCATVLLVTLISGKIYRVGILMYGKRPTLGQLWQWMRY</sequence>
<dbReference type="InterPro" id="IPR003439">
    <property type="entry name" value="ABC_transporter-like_ATP-bd"/>
</dbReference>
<proteinExistence type="inferred from homology"/>
<evidence type="ECO:0000256" key="3">
    <source>
        <dbReference type="ARBA" id="ARBA00022448"/>
    </source>
</evidence>
<feature type="transmembrane region" description="Helical" evidence="9">
    <location>
        <begin position="646"/>
        <end position="666"/>
    </location>
</feature>
<dbReference type="PROSITE" id="PS50893">
    <property type="entry name" value="ABC_TRANSPORTER_2"/>
    <property type="match status" value="1"/>
</dbReference>
<dbReference type="GO" id="GO:0140359">
    <property type="term" value="F:ABC-type transporter activity"/>
    <property type="evidence" value="ECO:0007669"/>
    <property type="project" value="InterPro"/>
</dbReference>
<evidence type="ECO:0000313" key="11">
    <source>
        <dbReference type="EMBL" id="CAI8045446.1"/>
    </source>
</evidence>
<dbReference type="SUPFAM" id="SSF52540">
    <property type="entry name" value="P-loop containing nucleoside triphosphate hydrolases"/>
    <property type="match status" value="1"/>
</dbReference>
<dbReference type="InterPro" id="IPR013525">
    <property type="entry name" value="ABC2_TM"/>
</dbReference>
<comment type="similarity">
    <text evidence="2">Belongs to the ABC transporter superfamily.</text>
</comment>
<evidence type="ECO:0000256" key="2">
    <source>
        <dbReference type="ARBA" id="ARBA00005417"/>
    </source>
</evidence>
<keyword evidence="5" id="KW-0547">Nucleotide-binding</keyword>
<keyword evidence="3" id="KW-0813">Transport</keyword>
<comment type="caution">
    <text evidence="11">The sequence shown here is derived from an EMBL/GenBank/DDBJ whole genome shotgun (WGS) entry which is preliminary data.</text>
</comment>
<dbReference type="AlphaFoldDB" id="A0AA35XAK6"/>
<dbReference type="GO" id="GO:0016887">
    <property type="term" value="F:ATP hydrolysis activity"/>
    <property type="evidence" value="ECO:0007669"/>
    <property type="project" value="InterPro"/>
</dbReference>
<evidence type="ECO:0000256" key="4">
    <source>
        <dbReference type="ARBA" id="ARBA00022692"/>
    </source>
</evidence>
<dbReference type="InterPro" id="IPR027417">
    <property type="entry name" value="P-loop_NTPase"/>
</dbReference>
<keyword evidence="12" id="KW-1185">Reference proteome</keyword>
<evidence type="ECO:0000256" key="5">
    <source>
        <dbReference type="ARBA" id="ARBA00022741"/>
    </source>
</evidence>
<dbReference type="InterPro" id="IPR050763">
    <property type="entry name" value="ABC_transporter_ATP-binding"/>
</dbReference>
<evidence type="ECO:0000259" key="10">
    <source>
        <dbReference type="PROSITE" id="PS50893"/>
    </source>
</evidence>
<protein>
    <submittedName>
        <fullName evidence="11">Uncharacterized ABC transporter ATP-binding protein YhaQ</fullName>
    </submittedName>
</protein>
<dbReference type="Pfam" id="PF00005">
    <property type="entry name" value="ABC_tran"/>
    <property type="match status" value="1"/>
</dbReference>
<keyword evidence="7 9" id="KW-1133">Transmembrane helix</keyword>
<feature type="transmembrane region" description="Helical" evidence="9">
    <location>
        <begin position="558"/>
        <end position="580"/>
    </location>
</feature>
<reference evidence="11" key="1">
    <citation type="submission" date="2023-03" db="EMBL/GenBank/DDBJ databases">
        <authorList>
            <person name="Steffen K."/>
            <person name="Cardenas P."/>
        </authorList>
    </citation>
    <scope>NUCLEOTIDE SEQUENCE</scope>
</reference>
<evidence type="ECO:0000256" key="8">
    <source>
        <dbReference type="ARBA" id="ARBA00023136"/>
    </source>
</evidence>
<dbReference type="Pfam" id="PF12698">
    <property type="entry name" value="ABC2_membrane_3"/>
    <property type="match status" value="1"/>
</dbReference>
<feature type="transmembrane region" description="Helical" evidence="9">
    <location>
        <begin position="508"/>
        <end position="525"/>
    </location>
</feature>
<dbReference type="InterPro" id="IPR025302">
    <property type="entry name" value="DrrA1/2-like_C"/>
</dbReference>
<evidence type="ECO:0000256" key="6">
    <source>
        <dbReference type="ARBA" id="ARBA00022840"/>
    </source>
</evidence>
<dbReference type="GO" id="GO:0016020">
    <property type="term" value="C:membrane"/>
    <property type="evidence" value="ECO:0007669"/>
    <property type="project" value="UniProtKB-SubCell"/>
</dbReference>
<evidence type="ECO:0000313" key="12">
    <source>
        <dbReference type="Proteomes" id="UP001174909"/>
    </source>
</evidence>
<dbReference type="SMART" id="SM00382">
    <property type="entry name" value="AAA"/>
    <property type="match status" value="1"/>
</dbReference>
<name>A0AA35XAK6_GEOBA</name>
<evidence type="ECO:0000256" key="9">
    <source>
        <dbReference type="SAM" id="Phobius"/>
    </source>
</evidence>
<feature type="transmembrane region" description="Helical" evidence="9">
    <location>
        <begin position="702"/>
        <end position="724"/>
    </location>
</feature>
<accession>A0AA35XAK6</accession>
<dbReference type="PANTHER" id="PTHR42711:SF5">
    <property type="entry name" value="ABC TRANSPORTER ATP-BINDING PROTEIN NATA"/>
    <property type="match status" value="1"/>
</dbReference>
<dbReference type="Pfam" id="PF13732">
    <property type="entry name" value="DrrA1-3_C"/>
    <property type="match status" value="1"/>
</dbReference>
<feature type="transmembrane region" description="Helical" evidence="9">
    <location>
        <begin position="612"/>
        <end position="634"/>
    </location>
</feature>
<feature type="domain" description="ABC transporter" evidence="10">
    <location>
        <begin position="4"/>
        <end position="231"/>
    </location>
</feature>
<dbReference type="GO" id="GO:0005524">
    <property type="term" value="F:ATP binding"/>
    <property type="evidence" value="ECO:0007669"/>
    <property type="project" value="UniProtKB-KW"/>
</dbReference>
<organism evidence="11 12">
    <name type="scientific">Geodia barretti</name>
    <name type="common">Barrett's horny sponge</name>
    <dbReference type="NCBI Taxonomy" id="519541"/>
    <lineage>
        <taxon>Eukaryota</taxon>
        <taxon>Metazoa</taxon>
        <taxon>Porifera</taxon>
        <taxon>Demospongiae</taxon>
        <taxon>Heteroscleromorpha</taxon>
        <taxon>Tetractinellida</taxon>
        <taxon>Astrophorina</taxon>
        <taxon>Geodiidae</taxon>
        <taxon>Geodia</taxon>
    </lineage>
</organism>